<name>A0A7L3IY78_9PASS</name>
<gene>
    <name evidence="1" type="primary">Fv4_2</name>
    <name evidence="1" type="ORF">PARPUN_R14858</name>
</gene>
<dbReference type="Proteomes" id="UP000570592">
    <property type="component" value="Unassembled WGS sequence"/>
</dbReference>
<proteinExistence type="predicted"/>
<reference evidence="1 2" key="1">
    <citation type="submission" date="2019-09" db="EMBL/GenBank/DDBJ databases">
        <title>Bird 10,000 Genomes (B10K) Project - Family phase.</title>
        <authorList>
            <person name="Zhang G."/>
        </authorList>
    </citation>
    <scope>NUCLEOTIDE SEQUENCE [LARGE SCALE GENOMIC DNA]</scope>
    <source>
        <strain evidence="1">B10K-DU-029-51</strain>
    </source>
</reference>
<evidence type="ECO:0000313" key="2">
    <source>
        <dbReference type="Proteomes" id="UP000570592"/>
    </source>
</evidence>
<dbReference type="Pfam" id="PF00429">
    <property type="entry name" value="TLV_coat"/>
    <property type="match status" value="1"/>
</dbReference>
<organism evidence="1 2">
    <name type="scientific">Pardalotus punctatus</name>
    <name type="common">spotted pardalote</name>
    <dbReference type="NCBI Taxonomy" id="254575"/>
    <lineage>
        <taxon>Eukaryota</taxon>
        <taxon>Metazoa</taxon>
        <taxon>Chordata</taxon>
        <taxon>Craniata</taxon>
        <taxon>Vertebrata</taxon>
        <taxon>Euteleostomi</taxon>
        <taxon>Archelosauria</taxon>
        <taxon>Archosauria</taxon>
        <taxon>Dinosauria</taxon>
        <taxon>Saurischia</taxon>
        <taxon>Theropoda</taxon>
        <taxon>Coelurosauria</taxon>
        <taxon>Aves</taxon>
        <taxon>Neognathae</taxon>
        <taxon>Neoaves</taxon>
        <taxon>Telluraves</taxon>
        <taxon>Australaves</taxon>
        <taxon>Passeriformes</taxon>
        <taxon>Meliphagoidea</taxon>
        <taxon>Pardalotidae</taxon>
        <taxon>Pardalotus</taxon>
    </lineage>
</organism>
<dbReference type="EMBL" id="VZTX01041420">
    <property type="protein sequence ID" value="NXU21471.1"/>
    <property type="molecule type" value="Genomic_DNA"/>
</dbReference>
<keyword evidence="2" id="KW-1185">Reference proteome</keyword>
<dbReference type="InterPro" id="IPR018154">
    <property type="entry name" value="TLV/ENV_coat_polyprotein"/>
</dbReference>
<feature type="non-terminal residue" evidence="1">
    <location>
        <position position="81"/>
    </location>
</feature>
<accession>A0A7L3IY78</accession>
<protein>
    <submittedName>
        <fullName evidence="1">ENV2 protein</fullName>
    </submittedName>
</protein>
<evidence type="ECO:0000313" key="1">
    <source>
        <dbReference type="EMBL" id="NXU21471.1"/>
    </source>
</evidence>
<sequence>DSNNLWKLVKNSYYVLNATNPNLTEHCWLCYSSKPPFYEAIAINGREIRTNDSNPTQCKWRSDLNIRAGITLAQVTGTGTC</sequence>
<dbReference type="AlphaFoldDB" id="A0A7L3IY78"/>
<feature type="non-terminal residue" evidence="1">
    <location>
        <position position="1"/>
    </location>
</feature>
<comment type="caution">
    <text evidence="1">The sequence shown here is derived from an EMBL/GenBank/DDBJ whole genome shotgun (WGS) entry which is preliminary data.</text>
</comment>